<dbReference type="GeneID" id="30014776"/>
<feature type="region of interest" description="Disordered" evidence="4">
    <location>
        <begin position="456"/>
        <end position="601"/>
    </location>
</feature>
<dbReference type="Proteomes" id="UP000078343">
    <property type="component" value="Unassembled WGS sequence"/>
</dbReference>
<feature type="compositionally biased region" description="Basic and acidic residues" evidence="4">
    <location>
        <begin position="498"/>
        <end position="543"/>
    </location>
</feature>
<feature type="compositionally biased region" description="Basic and acidic residues" evidence="4">
    <location>
        <begin position="551"/>
        <end position="580"/>
    </location>
</feature>
<evidence type="ECO:0000256" key="2">
    <source>
        <dbReference type="ARBA" id="ARBA00022676"/>
    </source>
</evidence>
<keyword evidence="7" id="KW-1185">Reference proteome</keyword>
<dbReference type="PANTHER" id="PTHR10730">
    <property type="entry name" value="PROCOLLAGEN-LYSINE,2-OXOGLUTARATE 5-DIOXYGENASE/GLYCOSYLTRANSFERASE 25 FAMILY MEMBER"/>
    <property type="match status" value="1"/>
</dbReference>
<evidence type="ECO:0000256" key="4">
    <source>
        <dbReference type="SAM" id="MobiDB-lite"/>
    </source>
</evidence>
<accession>A0A178Z560</accession>
<keyword evidence="2" id="KW-0328">Glycosyltransferase</keyword>
<organism evidence="6 7">
    <name type="scientific">Fonsecaea erecta</name>
    <dbReference type="NCBI Taxonomy" id="1367422"/>
    <lineage>
        <taxon>Eukaryota</taxon>
        <taxon>Fungi</taxon>
        <taxon>Dikarya</taxon>
        <taxon>Ascomycota</taxon>
        <taxon>Pezizomycotina</taxon>
        <taxon>Eurotiomycetes</taxon>
        <taxon>Chaetothyriomycetidae</taxon>
        <taxon>Chaetothyriales</taxon>
        <taxon>Herpotrichiellaceae</taxon>
        <taxon>Fonsecaea</taxon>
    </lineage>
</organism>
<feature type="compositionally biased region" description="Acidic residues" evidence="4">
    <location>
        <begin position="483"/>
        <end position="497"/>
    </location>
</feature>
<comment type="similarity">
    <text evidence="1">Belongs to the glycosyltransferase 25 family.</text>
</comment>
<reference evidence="6 7" key="1">
    <citation type="submission" date="2016-04" db="EMBL/GenBank/DDBJ databases">
        <title>Draft genome of Fonsecaea erecta CBS 125763.</title>
        <authorList>
            <person name="Weiss V.A."/>
            <person name="Vicente V.A."/>
            <person name="Raittz R.T."/>
            <person name="Moreno L.F."/>
            <person name="De Souza E.M."/>
            <person name="Pedrosa F.O."/>
            <person name="Steffens M.B."/>
            <person name="Faoro H."/>
            <person name="Tadra-Sfeir M.Z."/>
            <person name="Najafzadeh M.J."/>
            <person name="Felipe M.S."/>
            <person name="Teixeira M."/>
            <person name="Sun J."/>
            <person name="Xi L."/>
            <person name="Gomes R."/>
            <person name="De Azevedo C.M."/>
            <person name="Salgado C.G."/>
            <person name="Da Silva M.B."/>
            <person name="Nascimento M.F."/>
            <person name="Queiroz-Telles F."/>
            <person name="Attili D.S."/>
            <person name="Gorbushina A."/>
        </authorList>
    </citation>
    <scope>NUCLEOTIDE SEQUENCE [LARGE SCALE GENOMIC DNA]</scope>
    <source>
        <strain evidence="6 7">CBS 125763</strain>
    </source>
</reference>
<evidence type="ECO:0000256" key="3">
    <source>
        <dbReference type="ARBA" id="ARBA00022679"/>
    </source>
</evidence>
<sequence length="601" mass="67820">MFPRFKIAGFAITLTVVFLIGARFKPSFPDFDSSVTVLGFGSDVDDGRGRTAAALALGRFRGRGGASSSSSSQFDDDDDVQDPNPFENVRVGDVFFDDDGLPEGGGLPGFNINDARNSTLGFAKVFVISMPERSDKRDAFSLQARLSNITFEVRDGVAGADVSAKALPHSFAQDAGATGCWRAHLNVMQEMVRDNIQSAMVFEDDADWDLAIKYQMMQAAKATRFLTAQPDDEKPLSPYGNYWDIIWFGHCAAQTDPANDRRFVVTDDPTVLPPWSRSEFVHPDMSIWEEDSDDYLNFQTRIYFRSSWNSCTAAYAISLRGAEKVVFTESMVPFNDPVDNGMGAMCNQHALDFTCIAPFPTVVGVSKPAGASNRGSDIRGLDNEDVVEEGRSEKIMYSTRQNIPRILTGEDEFLSVFPSDQVPPLPIKEIGRGLGHPEWVWKGTRFFDEDEYMQARTNEPQEPEGGNGEDDHESQGEEWTSPMEEEPEHDSEQEEEEERQKKEQEEQEEKEREREKEKEKEAAVSRDKQHKEKESQQHRGESHRYRKGGKKKDQDQDQDKDEERDHDHASEEKEEDKSDTNEAPLEPPAPRPHRYRGSKHS</sequence>
<name>A0A178Z560_9EURO</name>
<dbReference type="GO" id="GO:0016740">
    <property type="term" value="F:transferase activity"/>
    <property type="evidence" value="ECO:0007669"/>
    <property type="project" value="UniProtKB-KW"/>
</dbReference>
<feature type="region of interest" description="Disordered" evidence="4">
    <location>
        <begin position="61"/>
        <end position="83"/>
    </location>
</feature>
<dbReference type="EMBL" id="LVYI01000012">
    <property type="protein sequence ID" value="OAP54908.1"/>
    <property type="molecule type" value="Genomic_DNA"/>
</dbReference>
<dbReference type="InterPro" id="IPR002654">
    <property type="entry name" value="Glyco_trans_25"/>
</dbReference>
<evidence type="ECO:0000313" key="6">
    <source>
        <dbReference type="EMBL" id="OAP54908.1"/>
    </source>
</evidence>
<dbReference type="AlphaFoldDB" id="A0A178Z560"/>
<proteinExistence type="inferred from homology"/>
<gene>
    <name evidence="6" type="ORF">AYL99_10608</name>
</gene>
<comment type="caution">
    <text evidence="6">The sequence shown here is derived from an EMBL/GenBank/DDBJ whole genome shotgun (WGS) entry which is preliminary data.</text>
</comment>
<dbReference type="PANTHER" id="PTHR10730:SF53">
    <property type="entry name" value="GLYCOSYLTRANSFERASE 25 FAMILY MEMBER"/>
    <property type="match status" value="1"/>
</dbReference>
<dbReference type="InterPro" id="IPR050757">
    <property type="entry name" value="Collagen_mod_GT25"/>
</dbReference>
<keyword evidence="3" id="KW-0808">Transferase</keyword>
<feature type="compositionally biased region" description="Basic residues" evidence="4">
    <location>
        <begin position="591"/>
        <end position="601"/>
    </location>
</feature>
<dbReference type="CDD" id="cd06532">
    <property type="entry name" value="Glyco_transf_25"/>
    <property type="match status" value="1"/>
</dbReference>
<dbReference type="OrthoDB" id="47375at2759"/>
<evidence type="ECO:0000313" key="7">
    <source>
        <dbReference type="Proteomes" id="UP000078343"/>
    </source>
</evidence>
<dbReference type="RefSeq" id="XP_018688275.1">
    <property type="nucleotide sequence ID" value="XM_018842114.1"/>
</dbReference>
<feature type="domain" description="Glycosyl transferase family 25" evidence="5">
    <location>
        <begin position="123"/>
        <end position="221"/>
    </location>
</feature>
<evidence type="ECO:0000256" key="1">
    <source>
        <dbReference type="ARBA" id="ARBA00006721"/>
    </source>
</evidence>
<evidence type="ECO:0000259" key="5">
    <source>
        <dbReference type="Pfam" id="PF01755"/>
    </source>
</evidence>
<protein>
    <recommendedName>
        <fullName evidence="5">Glycosyl transferase family 25 domain-containing protein</fullName>
    </recommendedName>
</protein>
<dbReference type="Pfam" id="PF01755">
    <property type="entry name" value="Glyco_transf_25"/>
    <property type="match status" value="1"/>
</dbReference>